<dbReference type="PROSITE" id="PS01186">
    <property type="entry name" value="EGF_2"/>
    <property type="match status" value="1"/>
</dbReference>
<protein>
    <submittedName>
        <fullName evidence="3">MEGF10_11</fullName>
    </submittedName>
</protein>
<sequence>MHHLCKAYPNFKLFMFYFETPKECPNDMYGDNCNTSCDCPVHADCDSVSGKCTCHDGFVGEMCTLQENRREHDQPNYTLVIYIILVGTMLCMTFVVRIALKAKQRISNSIIDGPKCNKRQQSGQPKAILTVSHRTITDLETNVTPIQNKDVYYEISDVDFVGAYQLNYLI</sequence>
<dbReference type="InterPro" id="IPR000742">
    <property type="entry name" value="EGF"/>
</dbReference>
<dbReference type="Gene3D" id="2.170.300.10">
    <property type="entry name" value="Tie2 ligand-binding domain superfamily"/>
    <property type="match status" value="1"/>
</dbReference>
<keyword evidence="1" id="KW-0472">Membrane</keyword>
<keyword evidence="1" id="KW-0812">Transmembrane</keyword>
<evidence type="ECO:0000313" key="4">
    <source>
        <dbReference type="Proteomes" id="UP000507470"/>
    </source>
</evidence>
<dbReference type="EMBL" id="CACVKT020001669">
    <property type="protein sequence ID" value="CAC5370287.1"/>
    <property type="molecule type" value="Genomic_DNA"/>
</dbReference>
<dbReference type="InterPro" id="IPR002049">
    <property type="entry name" value="LE_dom"/>
</dbReference>
<accession>A0A6J8AM99</accession>
<keyword evidence="1" id="KW-1133">Transmembrane helix</keyword>
<evidence type="ECO:0000256" key="1">
    <source>
        <dbReference type="SAM" id="Phobius"/>
    </source>
</evidence>
<dbReference type="OrthoDB" id="409374at2759"/>
<name>A0A6J8AM99_MYTCO</name>
<dbReference type="AlphaFoldDB" id="A0A6J8AM99"/>
<dbReference type="CDD" id="cd00055">
    <property type="entry name" value="EGF_Lam"/>
    <property type="match status" value="1"/>
</dbReference>
<proteinExistence type="predicted"/>
<evidence type="ECO:0000259" key="2">
    <source>
        <dbReference type="PROSITE" id="PS01186"/>
    </source>
</evidence>
<keyword evidence="4" id="KW-1185">Reference proteome</keyword>
<feature type="domain" description="EGF-like" evidence="2">
    <location>
        <begin position="52"/>
        <end position="63"/>
    </location>
</feature>
<feature type="transmembrane region" description="Helical" evidence="1">
    <location>
        <begin position="79"/>
        <end position="100"/>
    </location>
</feature>
<gene>
    <name evidence="3" type="ORF">MCOR_9197</name>
</gene>
<dbReference type="Proteomes" id="UP000507470">
    <property type="component" value="Unassembled WGS sequence"/>
</dbReference>
<reference evidence="3 4" key="1">
    <citation type="submission" date="2020-06" db="EMBL/GenBank/DDBJ databases">
        <authorList>
            <person name="Li R."/>
            <person name="Bekaert M."/>
        </authorList>
    </citation>
    <scope>NUCLEOTIDE SEQUENCE [LARGE SCALE GENOMIC DNA]</scope>
    <source>
        <strain evidence="4">wild</strain>
    </source>
</reference>
<organism evidence="3 4">
    <name type="scientific">Mytilus coruscus</name>
    <name type="common">Sea mussel</name>
    <dbReference type="NCBI Taxonomy" id="42192"/>
    <lineage>
        <taxon>Eukaryota</taxon>
        <taxon>Metazoa</taxon>
        <taxon>Spiralia</taxon>
        <taxon>Lophotrochozoa</taxon>
        <taxon>Mollusca</taxon>
        <taxon>Bivalvia</taxon>
        <taxon>Autobranchia</taxon>
        <taxon>Pteriomorphia</taxon>
        <taxon>Mytilida</taxon>
        <taxon>Mytiloidea</taxon>
        <taxon>Mytilidae</taxon>
        <taxon>Mytilinae</taxon>
        <taxon>Mytilus</taxon>
    </lineage>
</organism>
<evidence type="ECO:0000313" key="3">
    <source>
        <dbReference type="EMBL" id="CAC5370287.1"/>
    </source>
</evidence>